<name>A0A1W6JHD2_9CAUD</name>
<evidence type="ECO:0000313" key="1">
    <source>
        <dbReference type="EMBL" id="ARM65619.1"/>
    </source>
</evidence>
<gene>
    <name evidence="1" type="ORF">LW31_017</name>
</gene>
<organism evidence="1 2">
    <name type="scientific">Lactococcus phage LW31</name>
    <dbReference type="NCBI Taxonomy" id="1965478"/>
    <lineage>
        <taxon>Viruses</taxon>
        <taxon>Duplodnaviria</taxon>
        <taxon>Heunggongvirae</taxon>
        <taxon>Uroviricota</taxon>
        <taxon>Caudoviricetes</taxon>
        <taxon>Teubervirus</taxon>
        <taxon>Teubervirus LW31</taxon>
    </lineage>
</organism>
<proteinExistence type="predicted"/>
<dbReference type="Proteomes" id="UP000224502">
    <property type="component" value="Segment"/>
</dbReference>
<protein>
    <submittedName>
        <fullName evidence="1">Uncharacterized protein</fullName>
    </submittedName>
</protein>
<accession>A0A1W6JHD2</accession>
<dbReference type="EMBL" id="KY554762">
    <property type="protein sequence ID" value="ARM65619.1"/>
    <property type="molecule type" value="Genomic_DNA"/>
</dbReference>
<reference evidence="1 2" key="1">
    <citation type="journal article" date="2017" name="Viruses">
        <title>Phage Biodiversity in Artisanal Cheese Wheys Reflects the Complexity of the Fermentation Process.</title>
        <authorList>
            <person name="Mahony J."/>
            <person name="Moscarelli A."/>
            <person name="Kelleher P."/>
            <person name="Lugli G.A."/>
            <person name="Ventura M."/>
            <person name="Settanni L."/>
            <person name="van Sinderen D."/>
        </authorList>
    </citation>
    <scope>NUCLEOTIDE SEQUENCE [LARGE SCALE GENOMIC DNA]</scope>
</reference>
<sequence>MIKLKLIDVKLNIDTDATFGTCEYCMSYGHTVEQPTYYFEDVATSDIHIIPGYWWSWGDYDDITVDNVIDFADWISQQDFEDIEWEESGEIFTYGWLQDVVDEYDTVQRAERKAKGYKY</sequence>
<evidence type="ECO:0000313" key="2">
    <source>
        <dbReference type="Proteomes" id="UP000224502"/>
    </source>
</evidence>
<keyword evidence="2" id="KW-1185">Reference proteome</keyword>